<feature type="region of interest" description="Disordered" evidence="8">
    <location>
        <begin position="68"/>
        <end position="118"/>
    </location>
</feature>
<feature type="compositionally biased region" description="Basic and acidic residues" evidence="8">
    <location>
        <begin position="150"/>
        <end position="166"/>
    </location>
</feature>
<proteinExistence type="inferred from homology"/>
<keyword evidence="3" id="KW-1003">Cell membrane</keyword>
<gene>
    <name evidence="10" type="ordered locus">RPC_1107</name>
</gene>
<dbReference type="InterPro" id="IPR050330">
    <property type="entry name" value="Bact_OuterMem_StrucFunc"/>
</dbReference>
<dbReference type="Pfam" id="PF13677">
    <property type="entry name" value="MotB_plug"/>
    <property type="match status" value="1"/>
</dbReference>
<evidence type="ECO:0000256" key="7">
    <source>
        <dbReference type="PROSITE-ProRule" id="PRU00473"/>
    </source>
</evidence>
<organism evidence="10">
    <name type="scientific">Rhodopseudomonas palustris (strain BisB18)</name>
    <dbReference type="NCBI Taxonomy" id="316056"/>
    <lineage>
        <taxon>Bacteria</taxon>
        <taxon>Pseudomonadati</taxon>
        <taxon>Pseudomonadota</taxon>
        <taxon>Alphaproteobacteria</taxon>
        <taxon>Hyphomicrobiales</taxon>
        <taxon>Nitrobacteraceae</taxon>
        <taxon>Rhodopseudomonas</taxon>
    </lineage>
</organism>
<evidence type="ECO:0000256" key="8">
    <source>
        <dbReference type="SAM" id="MobiDB-lite"/>
    </source>
</evidence>
<dbReference type="PANTHER" id="PTHR30329">
    <property type="entry name" value="STATOR ELEMENT OF FLAGELLAR MOTOR COMPLEX"/>
    <property type="match status" value="1"/>
</dbReference>
<dbReference type="RefSeq" id="WP_011471576.1">
    <property type="nucleotide sequence ID" value="NC_007925.1"/>
</dbReference>
<evidence type="ECO:0000256" key="2">
    <source>
        <dbReference type="ARBA" id="ARBA00008914"/>
    </source>
</evidence>
<dbReference type="NCBIfam" id="NF004651">
    <property type="entry name" value="PRK05996.1"/>
    <property type="match status" value="1"/>
</dbReference>
<dbReference type="Pfam" id="PF00691">
    <property type="entry name" value="OmpA"/>
    <property type="match status" value="1"/>
</dbReference>
<dbReference type="PANTHER" id="PTHR30329:SF21">
    <property type="entry name" value="LIPOPROTEIN YIAD-RELATED"/>
    <property type="match status" value="1"/>
</dbReference>
<feature type="compositionally biased region" description="Basic and acidic residues" evidence="8">
    <location>
        <begin position="72"/>
        <end position="101"/>
    </location>
</feature>
<dbReference type="Gene3D" id="3.30.1330.60">
    <property type="entry name" value="OmpA-like domain"/>
    <property type="match status" value="1"/>
</dbReference>
<keyword evidence="4" id="KW-0812">Transmembrane</keyword>
<accession>Q21AB5</accession>
<evidence type="ECO:0000256" key="5">
    <source>
        <dbReference type="ARBA" id="ARBA00022989"/>
    </source>
</evidence>
<evidence type="ECO:0000313" key="10">
    <source>
        <dbReference type="EMBL" id="ABD86671.1"/>
    </source>
</evidence>
<dbReference type="OrthoDB" id="7170686at2"/>
<evidence type="ECO:0000256" key="1">
    <source>
        <dbReference type="ARBA" id="ARBA00004162"/>
    </source>
</evidence>
<feature type="compositionally biased region" description="Low complexity" evidence="8">
    <location>
        <begin position="254"/>
        <end position="265"/>
    </location>
</feature>
<feature type="region of interest" description="Disordered" evidence="8">
    <location>
        <begin position="137"/>
        <end position="270"/>
    </location>
</feature>
<name>Q21AB5_RHOPB</name>
<dbReference type="STRING" id="316056.RPC_1107"/>
<evidence type="ECO:0000256" key="6">
    <source>
        <dbReference type="ARBA" id="ARBA00023136"/>
    </source>
</evidence>
<reference evidence="10" key="1">
    <citation type="submission" date="2006-03" db="EMBL/GenBank/DDBJ databases">
        <title>Complete sequence of Rhodopseudomonas palustris BisB18.</title>
        <authorList>
            <consortium name="US DOE Joint Genome Institute"/>
            <person name="Copeland A."/>
            <person name="Lucas S."/>
            <person name="Lapidus A."/>
            <person name="Barry K."/>
            <person name="Detter J.C."/>
            <person name="Glavina del Rio T."/>
            <person name="Hammon N."/>
            <person name="Israni S."/>
            <person name="Dalin E."/>
            <person name="Tice H."/>
            <person name="Pitluck S."/>
            <person name="Chain P."/>
            <person name="Malfatti S."/>
            <person name="Shin M."/>
            <person name="Vergez L."/>
            <person name="Schmutz J."/>
            <person name="Larimer F."/>
            <person name="Land M."/>
            <person name="Hauser L."/>
            <person name="Pelletier D.A."/>
            <person name="Kyrpides N."/>
            <person name="Anderson I."/>
            <person name="Oda Y."/>
            <person name="Harwood C.S."/>
            <person name="Richardson P."/>
        </authorList>
    </citation>
    <scope>NUCLEOTIDE SEQUENCE [LARGE SCALE GENOMIC DNA]</scope>
    <source>
        <strain evidence="10">BisB18</strain>
    </source>
</reference>
<dbReference type="eggNOG" id="COG1360">
    <property type="taxonomic scope" value="Bacteria"/>
</dbReference>
<dbReference type="InterPro" id="IPR025713">
    <property type="entry name" value="MotB-like_N_dom"/>
</dbReference>
<sequence length="423" mass="45647">MAEQDRPELIIIRRRNSLDVEEKNGVWKIAYADFMTAMMAFFLVMWLINATNPETRESVAAYFNPIKLTDSTPDRKGIHDPRRVDPGKADEGDNERPHPEPDNAAQPAPRQQPEQSHPDEAALFRDPYAVLSEIAGGPPRAAQAGSAPEATRKDGMKGGEAYRDPFDPISWPMAQTSPLDDKALGRKEAGNLPFDEAAAALSEGQGRRPSQGTPDATAAPQDAEPPKAAPASSEPQQDRPRPVGLFADDATKTGAPGNRPAGARGDTTPAANAAGKLQATITAALATLGAARPVTEVRETTEGLLISLTDDVNYGMFATGSAAPSPGLVRALDKITPLIAQNRGQMIVRGHTDNRAYRSAEYDNWRLSTARAHMAYYMLIRGGLDAGRIERIEGYADRRPKDPNDPSAAPNRRIELLIRAPTP</sequence>
<dbReference type="GO" id="GO:0005886">
    <property type="term" value="C:plasma membrane"/>
    <property type="evidence" value="ECO:0007669"/>
    <property type="project" value="UniProtKB-SubCell"/>
</dbReference>
<comment type="similarity">
    <text evidence="2">Belongs to the MotB family.</text>
</comment>
<protein>
    <submittedName>
        <fullName evidence="10">OmpA/MotB</fullName>
    </submittedName>
</protein>
<feature type="domain" description="OmpA-like" evidence="9">
    <location>
        <begin position="302"/>
        <end position="422"/>
    </location>
</feature>
<evidence type="ECO:0000256" key="4">
    <source>
        <dbReference type="ARBA" id="ARBA00022692"/>
    </source>
</evidence>
<dbReference type="AlphaFoldDB" id="Q21AB5"/>
<dbReference type="SUPFAM" id="SSF103088">
    <property type="entry name" value="OmpA-like"/>
    <property type="match status" value="1"/>
</dbReference>
<dbReference type="InterPro" id="IPR036737">
    <property type="entry name" value="OmpA-like_sf"/>
</dbReference>
<keyword evidence="5" id="KW-1133">Transmembrane helix</keyword>
<dbReference type="CDD" id="cd07185">
    <property type="entry name" value="OmpA_C-like"/>
    <property type="match status" value="1"/>
</dbReference>
<dbReference type="EMBL" id="CP000301">
    <property type="protein sequence ID" value="ABD86671.1"/>
    <property type="molecule type" value="Genomic_DNA"/>
</dbReference>
<evidence type="ECO:0000259" key="9">
    <source>
        <dbReference type="PROSITE" id="PS51123"/>
    </source>
</evidence>
<comment type="subcellular location">
    <subcellularLocation>
        <location evidence="1">Cell membrane</location>
        <topology evidence="1">Single-pass membrane protein</topology>
    </subcellularLocation>
</comment>
<evidence type="ECO:0000256" key="3">
    <source>
        <dbReference type="ARBA" id="ARBA00022475"/>
    </source>
</evidence>
<dbReference type="KEGG" id="rpc:RPC_1107"/>
<dbReference type="InterPro" id="IPR006665">
    <property type="entry name" value="OmpA-like"/>
</dbReference>
<dbReference type="PROSITE" id="PS51123">
    <property type="entry name" value="OMPA_2"/>
    <property type="match status" value="1"/>
</dbReference>
<feature type="compositionally biased region" description="Basic and acidic residues" evidence="8">
    <location>
        <begin position="179"/>
        <end position="189"/>
    </location>
</feature>
<dbReference type="HOGENOM" id="CLU_016890_3_3_5"/>
<feature type="compositionally biased region" description="Low complexity" evidence="8">
    <location>
        <begin position="104"/>
        <end position="113"/>
    </location>
</feature>
<keyword evidence="6 7" id="KW-0472">Membrane</keyword>